<dbReference type="Proteomes" id="UP001140510">
    <property type="component" value="Unassembled WGS sequence"/>
</dbReference>
<dbReference type="OrthoDB" id="5403729at2759"/>
<reference evidence="2" key="1">
    <citation type="submission" date="2022-10" db="EMBL/GenBank/DDBJ databases">
        <title>Tapping the CABI collections for fungal endophytes: first genome assemblies for Collariella, Neodidymelliopsis, Ascochyta clinopodiicola, Didymella pomorum, Didymosphaeria variabile, Neocosmospora piperis and Neocucurbitaria cava.</title>
        <authorList>
            <person name="Hill R."/>
        </authorList>
    </citation>
    <scope>NUCLEOTIDE SEQUENCE</scope>
    <source>
        <strain evidence="2">IMI 355091</strain>
    </source>
</reference>
<evidence type="ECO:0000313" key="2">
    <source>
        <dbReference type="EMBL" id="KAJ4398172.1"/>
    </source>
</evidence>
<dbReference type="GO" id="GO:0005869">
    <property type="term" value="C:dynactin complex"/>
    <property type="evidence" value="ECO:0007669"/>
    <property type="project" value="InterPro"/>
</dbReference>
<evidence type="ECO:0000256" key="1">
    <source>
        <dbReference type="SAM" id="MobiDB-lite"/>
    </source>
</evidence>
<evidence type="ECO:0008006" key="4">
    <source>
        <dbReference type="Google" id="ProtNLM"/>
    </source>
</evidence>
<organism evidence="2 3">
    <name type="scientific">Didymella pomorum</name>
    <dbReference type="NCBI Taxonomy" id="749634"/>
    <lineage>
        <taxon>Eukaryota</taxon>
        <taxon>Fungi</taxon>
        <taxon>Dikarya</taxon>
        <taxon>Ascomycota</taxon>
        <taxon>Pezizomycotina</taxon>
        <taxon>Dothideomycetes</taxon>
        <taxon>Pleosporomycetidae</taxon>
        <taxon>Pleosporales</taxon>
        <taxon>Pleosporineae</taxon>
        <taxon>Didymellaceae</taxon>
        <taxon>Didymella</taxon>
    </lineage>
</organism>
<dbReference type="EMBL" id="JAPEVA010000137">
    <property type="protein sequence ID" value="KAJ4398172.1"/>
    <property type="molecule type" value="Genomic_DNA"/>
</dbReference>
<proteinExistence type="predicted"/>
<dbReference type="InterPro" id="IPR009991">
    <property type="entry name" value="DCTN3"/>
</dbReference>
<sequence length="211" mass="23474">MNDYDEAVLFTFSLLESRLARLEYLLSGPVPSNEAKPQPIPERIRSIEASLTRLAGKTALLDNVNELLSKHKSILSPPSRPGHDGSLGDATPLSTPQKSHLVLDKATSISTVASQLSSLADTPIPDTDGFAKLASLRPRIAEVEQRQLQQALKISELRRRSGLIVQRDRQVLQQAGGKAWVDGQERLVKGWRELQREEGRRREGREQEQAE</sequence>
<accession>A0A9W8Z3P7</accession>
<feature type="region of interest" description="Disordered" evidence="1">
    <location>
        <begin position="192"/>
        <end position="211"/>
    </location>
</feature>
<gene>
    <name evidence="2" type="ORF">N0V91_010399</name>
</gene>
<evidence type="ECO:0000313" key="3">
    <source>
        <dbReference type="Proteomes" id="UP001140510"/>
    </source>
</evidence>
<dbReference type="Pfam" id="PF07426">
    <property type="entry name" value="Dynactin_p22"/>
    <property type="match status" value="1"/>
</dbReference>
<comment type="caution">
    <text evidence="2">The sequence shown here is derived from an EMBL/GenBank/DDBJ whole genome shotgun (WGS) entry which is preliminary data.</text>
</comment>
<keyword evidence="3" id="KW-1185">Reference proteome</keyword>
<feature type="region of interest" description="Disordered" evidence="1">
    <location>
        <begin position="73"/>
        <end position="97"/>
    </location>
</feature>
<name>A0A9W8Z3P7_9PLEO</name>
<dbReference type="GO" id="GO:0061640">
    <property type="term" value="P:cytoskeleton-dependent cytokinesis"/>
    <property type="evidence" value="ECO:0007669"/>
    <property type="project" value="InterPro"/>
</dbReference>
<dbReference type="AlphaFoldDB" id="A0A9W8Z3P7"/>
<protein>
    <recommendedName>
        <fullName evidence="4">Nuclear distribution protein</fullName>
    </recommendedName>
</protein>